<dbReference type="Pfam" id="PF01546">
    <property type="entry name" value="Peptidase_M20"/>
    <property type="match status" value="1"/>
</dbReference>
<organism evidence="4 5">
    <name type="scientific">Mongoliibacter ruber</name>
    <dbReference type="NCBI Taxonomy" id="1750599"/>
    <lineage>
        <taxon>Bacteria</taxon>
        <taxon>Pseudomonadati</taxon>
        <taxon>Bacteroidota</taxon>
        <taxon>Cytophagia</taxon>
        <taxon>Cytophagales</taxon>
        <taxon>Cyclobacteriaceae</taxon>
        <taxon>Mongoliibacter</taxon>
    </lineage>
</organism>
<keyword evidence="5" id="KW-1185">Reference proteome</keyword>
<dbReference type="InterPro" id="IPR036264">
    <property type="entry name" value="Bact_exopeptidase_dim_dom"/>
</dbReference>
<protein>
    <submittedName>
        <fullName evidence="4">Aminobenzoyl-glutamate utilization protein B</fullName>
    </submittedName>
</protein>
<evidence type="ECO:0000313" key="5">
    <source>
        <dbReference type="Proteomes" id="UP000238157"/>
    </source>
</evidence>
<evidence type="ECO:0000313" key="4">
    <source>
        <dbReference type="EMBL" id="PRY88485.1"/>
    </source>
</evidence>
<keyword evidence="1" id="KW-0378">Hydrolase</keyword>
<feature type="signal peptide" evidence="2">
    <location>
        <begin position="1"/>
        <end position="19"/>
    </location>
</feature>
<evidence type="ECO:0000259" key="3">
    <source>
        <dbReference type="Pfam" id="PF07687"/>
    </source>
</evidence>
<sequence length="482" mass="52430">MKKSFLFFLAFGMCFLSYAQEPNHESFIVRQLDSNTERYNKIAREIWENPELGYLEFTSSQILIDELKSAGFEVETGVAGLPTSFVATYDRGGPVIGFLAEYDALPGLSQDAVPFRMELVEGGNGHGCGHNLFGTAVVASGAALKEWIDENNIKATIKIFGTPAEEGGAGKAFMVREGLFEGVDAVINWHPSDRNAANASTCTAVMQGYFKFRGQSAHAAGSPERGRSALDGVEAMNMMVNMMREHVDQESRIHYVITNGGLAANVVPDYAVVEYMVRHPDVKEVKDIWQRVIKASEGAAMGTGTAVEVELVSGIYGLLPNETLAKTMHKNLSAVGGVEYDDEEIEFAKKIQETLNMSKVPSLTVAKEVQPYKLTHFPASTDVGDVSYVTPTVGLGTATWVPGTAAHSWQATAADGMSIGYKGMMVAAKTMALTGKDLILNPLLIKEAKKEFDERLDGYVYEPLIGDIAPPLDFRKAQNKVK</sequence>
<dbReference type="SUPFAM" id="SSF53187">
    <property type="entry name" value="Zn-dependent exopeptidases"/>
    <property type="match status" value="1"/>
</dbReference>
<dbReference type="AlphaFoldDB" id="A0A2T0WP74"/>
<dbReference type="RefSeq" id="WP_106133215.1">
    <property type="nucleotide sequence ID" value="NZ_PVTR01000004.1"/>
</dbReference>
<dbReference type="NCBIfam" id="TIGR01891">
    <property type="entry name" value="amidohydrolases"/>
    <property type="match status" value="1"/>
</dbReference>
<dbReference type="Proteomes" id="UP000238157">
    <property type="component" value="Unassembled WGS sequence"/>
</dbReference>
<dbReference type="FunFam" id="3.30.70.360:FF:000004">
    <property type="entry name" value="Peptidase M20 domain-containing protein 2"/>
    <property type="match status" value="1"/>
</dbReference>
<dbReference type="GO" id="GO:0016805">
    <property type="term" value="F:dipeptidase activity"/>
    <property type="evidence" value="ECO:0007669"/>
    <property type="project" value="TreeGrafter"/>
</dbReference>
<accession>A0A2T0WP74</accession>
<dbReference type="InterPro" id="IPR002933">
    <property type="entry name" value="Peptidase_M20"/>
</dbReference>
<dbReference type="GO" id="GO:0046657">
    <property type="term" value="P:folic acid catabolic process"/>
    <property type="evidence" value="ECO:0007669"/>
    <property type="project" value="TreeGrafter"/>
</dbReference>
<dbReference type="SUPFAM" id="SSF55031">
    <property type="entry name" value="Bacterial exopeptidase dimerisation domain"/>
    <property type="match status" value="1"/>
</dbReference>
<evidence type="ECO:0000256" key="2">
    <source>
        <dbReference type="SAM" id="SignalP"/>
    </source>
</evidence>
<feature type="chain" id="PRO_5015425710" evidence="2">
    <location>
        <begin position="20"/>
        <end position="482"/>
    </location>
</feature>
<feature type="domain" description="Peptidase M20 dimerisation" evidence="3">
    <location>
        <begin position="206"/>
        <end position="296"/>
    </location>
</feature>
<dbReference type="Pfam" id="PF07687">
    <property type="entry name" value="M20_dimer"/>
    <property type="match status" value="1"/>
</dbReference>
<dbReference type="GO" id="GO:0005737">
    <property type="term" value="C:cytoplasm"/>
    <property type="evidence" value="ECO:0007669"/>
    <property type="project" value="TreeGrafter"/>
</dbReference>
<dbReference type="InterPro" id="IPR017145">
    <property type="entry name" value="Aminobenzoyl-glu_utiliz_pB"/>
</dbReference>
<evidence type="ECO:0000256" key="1">
    <source>
        <dbReference type="ARBA" id="ARBA00022801"/>
    </source>
</evidence>
<keyword evidence="2" id="KW-0732">Signal</keyword>
<dbReference type="Gene3D" id="3.40.630.10">
    <property type="entry name" value="Zn peptidases"/>
    <property type="match status" value="1"/>
</dbReference>
<dbReference type="OrthoDB" id="9781032at2"/>
<comment type="caution">
    <text evidence="4">The sequence shown here is derived from an EMBL/GenBank/DDBJ whole genome shotgun (WGS) entry which is preliminary data.</text>
</comment>
<dbReference type="GO" id="GO:0071713">
    <property type="term" value="F:para-aminobenzoyl-glutamate hydrolase activity"/>
    <property type="evidence" value="ECO:0007669"/>
    <property type="project" value="TreeGrafter"/>
</dbReference>
<reference evidence="4 5" key="1">
    <citation type="submission" date="2018-03" db="EMBL/GenBank/DDBJ databases">
        <title>Genomic Encyclopedia of Archaeal and Bacterial Type Strains, Phase II (KMG-II): from individual species to whole genera.</title>
        <authorList>
            <person name="Goeker M."/>
        </authorList>
    </citation>
    <scope>NUCLEOTIDE SEQUENCE [LARGE SCALE GENOMIC DNA]</scope>
    <source>
        <strain evidence="4 5">DSM 27929</strain>
    </source>
</reference>
<dbReference type="InterPro" id="IPR017439">
    <property type="entry name" value="Amidohydrolase"/>
</dbReference>
<gene>
    <name evidence="4" type="ORF">CLW00_104136</name>
</gene>
<dbReference type="InterPro" id="IPR011650">
    <property type="entry name" value="Peptidase_M20_dimer"/>
</dbReference>
<dbReference type="Gene3D" id="3.30.70.360">
    <property type="match status" value="1"/>
</dbReference>
<name>A0A2T0WP74_9BACT</name>
<dbReference type="EMBL" id="PVTR01000004">
    <property type="protein sequence ID" value="PRY88485.1"/>
    <property type="molecule type" value="Genomic_DNA"/>
</dbReference>
<dbReference type="PANTHER" id="PTHR30575:SF0">
    <property type="entry name" value="XAA-ARG DIPEPTIDASE"/>
    <property type="match status" value="1"/>
</dbReference>
<dbReference type="PIRSF" id="PIRSF037227">
    <property type="entry name" value="Aminobenzoyl-glu_utiliz_pB"/>
    <property type="match status" value="1"/>
</dbReference>
<dbReference type="PANTHER" id="PTHR30575">
    <property type="entry name" value="PEPTIDASE M20"/>
    <property type="match status" value="1"/>
</dbReference>
<proteinExistence type="predicted"/>
<dbReference type="InterPro" id="IPR052030">
    <property type="entry name" value="Peptidase_M20/M20A_hydrolases"/>
</dbReference>